<protein>
    <recommendedName>
        <fullName evidence="4">Phage protein</fullName>
    </recommendedName>
</protein>
<feature type="region of interest" description="Disordered" evidence="1">
    <location>
        <begin position="74"/>
        <end position="95"/>
    </location>
</feature>
<evidence type="ECO:0000313" key="2">
    <source>
        <dbReference type="EMBL" id="OTY16201.1"/>
    </source>
</evidence>
<proteinExistence type="predicted"/>
<dbReference type="Proteomes" id="UP000194860">
    <property type="component" value="Unassembled WGS sequence"/>
</dbReference>
<evidence type="ECO:0000256" key="1">
    <source>
        <dbReference type="SAM" id="MobiDB-lite"/>
    </source>
</evidence>
<dbReference type="EMBL" id="NFDG01000120">
    <property type="protein sequence ID" value="OTY16201.1"/>
    <property type="molecule type" value="Genomic_DNA"/>
</dbReference>
<feature type="compositionally biased region" description="Basic and acidic residues" evidence="1">
    <location>
        <begin position="1"/>
        <end position="13"/>
    </location>
</feature>
<accession>A0A243ABT5</accession>
<organism evidence="2 3">
    <name type="scientific">Bacillus thuringiensis serovar navarrensis</name>
    <dbReference type="NCBI Taxonomy" id="339658"/>
    <lineage>
        <taxon>Bacteria</taxon>
        <taxon>Bacillati</taxon>
        <taxon>Bacillota</taxon>
        <taxon>Bacilli</taxon>
        <taxon>Bacillales</taxon>
        <taxon>Bacillaceae</taxon>
        <taxon>Bacillus</taxon>
        <taxon>Bacillus cereus group</taxon>
    </lineage>
</organism>
<feature type="compositionally biased region" description="Basic and acidic residues" evidence="1">
    <location>
        <begin position="25"/>
        <end position="36"/>
    </location>
</feature>
<dbReference type="AlphaFoldDB" id="A0A243ABT5"/>
<evidence type="ECO:0000313" key="3">
    <source>
        <dbReference type="Proteomes" id="UP000194860"/>
    </source>
</evidence>
<evidence type="ECO:0008006" key="4">
    <source>
        <dbReference type="Google" id="ProtNLM"/>
    </source>
</evidence>
<dbReference type="RefSeq" id="WP_088033008.1">
    <property type="nucleotide sequence ID" value="NZ_NFDG01000120.1"/>
</dbReference>
<sequence>MKELKDQLREWNRQSKQAKKKNKQKQKENLSTRDIEDLMGIRGPRYERRRGAKLYELDLGVAKRRICADDYFEFTDKTPPQEPPTNENTIQKEQQ</sequence>
<feature type="region of interest" description="Disordered" evidence="1">
    <location>
        <begin position="1"/>
        <end position="36"/>
    </location>
</feature>
<name>A0A243ABT5_BACTU</name>
<reference evidence="2 3" key="1">
    <citation type="submission" date="2016-10" db="EMBL/GenBank/DDBJ databases">
        <title>Comparative genomics of Bacillus thuringiensis reveals a path to pathogens against multiple invertebrate hosts.</title>
        <authorList>
            <person name="Zheng J."/>
            <person name="Gao Q."/>
            <person name="Liu H."/>
            <person name="Peng D."/>
            <person name="Ruan L."/>
            <person name="Sun M."/>
        </authorList>
    </citation>
    <scope>NUCLEOTIDE SEQUENCE [LARGE SCALE GENOMIC DNA]</scope>
    <source>
        <strain evidence="2">BGSC 4BM1</strain>
    </source>
</reference>
<comment type="caution">
    <text evidence="2">The sequence shown here is derived from an EMBL/GenBank/DDBJ whole genome shotgun (WGS) entry which is preliminary data.</text>
</comment>
<gene>
    <name evidence="2" type="ORF">BK732_18195</name>
</gene>